<name>A0ABW3KLC0_9FLAO</name>
<evidence type="ECO:0000313" key="2">
    <source>
        <dbReference type="Proteomes" id="UP001597086"/>
    </source>
</evidence>
<gene>
    <name evidence="1" type="ORF">ACFQ13_01675</name>
</gene>
<protein>
    <submittedName>
        <fullName evidence="1">DUF6266 family protein</fullName>
    </submittedName>
</protein>
<dbReference type="EMBL" id="JBHTKM010000001">
    <property type="protein sequence ID" value="MFD1014617.1"/>
    <property type="molecule type" value="Genomic_DNA"/>
</dbReference>
<accession>A0ABW3KLC0</accession>
<comment type="caution">
    <text evidence="1">The sequence shown here is derived from an EMBL/GenBank/DDBJ whole genome shotgun (WGS) entry which is preliminary data.</text>
</comment>
<sequence>MATFDKGILGGFSGKVGNVVGSRWRGKNIMRSLPTRGNYTPSVKQLEQREKFKTVIQFLTPIVPVLDLYFGNKQGDKSRYNLATSYHITEAVIDTGLGFAIDYTKVLISKGDLRGIDAGAVAAAAGQTLNFTWADNSGQGNASAFDDFMVVVFAPGLDEFYSNLAVDTRDATSASVSLPAYWTGQDVEIWAAFNKPDTKLAATSSYLGTVTLT</sequence>
<reference evidence="2" key="1">
    <citation type="journal article" date="2019" name="Int. J. Syst. Evol. Microbiol.">
        <title>The Global Catalogue of Microorganisms (GCM) 10K type strain sequencing project: providing services to taxonomists for standard genome sequencing and annotation.</title>
        <authorList>
            <consortium name="The Broad Institute Genomics Platform"/>
            <consortium name="The Broad Institute Genome Sequencing Center for Infectious Disease"/>
            <person name="Wu L."/>
            <person name="Ma J."/>
        </authorList>
    </citation>
    <scope>NUCLEOTIDE SEQUENCE [LARGE SCALE GENOMIC DNA]</scope>
    <source>
        <strain evidence="2">CCUG 56098</strain>
    </source>
</reference>
<dbReference type="RefSeq" id="WP_386113355.1">
    <property type="nucleotide sequence ID" value="NZ_JBHTKM010000001.1"/>
</dbReference>
<organism evidence="1 2">
    <name type="scientific">Winogradskyella rapida</name>
    <dbReference type="NCBI Taxonomy" id="549701"/>
    <lineage>
        <taxon>Bacteria</taxon>
        <taxon>Pseudomonadati</taxon>
        <taxon>Bacteroidota</taxon>
        <taxon>Flavobacteriia</taxon>
        <taxon>Flavobacteriales</taxon>
        <taxon>Flavobacteriaceae</taxon>
        <taxon>Winogradskyella</taxon>
    </lineage>
</organism>
<keyword evidence="2" id="KW-1185">Reference proteome</keyword>
<evidence type="ECO:0000313" key="1">
    <source>
        <dbReference type="EMBL" id="MFD1014617.1"/>
    </source>
</evidence>
<dbReference type="Proteomes" id="UP001597086">
    <property type="component" value="Unassembled WGS sequence"/>
</dbReference>
<dbReference type="InterPro" id="IPR046233">
    <property type="entry name" value="DUF6266"/>
</dbReference>
<proteinExistence type="predicted"/>
<dbReference type="Pfam" id="PF19781">
    <property type="entry name" value="DUF6266"/>
    <property type="match status" value="1"/>
</dbReference>